<keyword evidence="1" id="KW-0472">Membrane</keyword>
<reference evidence="2" key="1">
    <citation type="submission" date="2022-04" db="EMBL/GenBank/DDBJ databases">
        <authorList>
            <person name="Criscuolo A."/>
        </authorList>
    </citation>
    <scope>NUCLEOTIDE SEQUENCE</scope>
    <source>
        <strain evidence="2">CIP111895</strain>
    </source>
</reference>
<dbReference type="InterPro" id="IPR046107">
    <property type="entry name" value="DUF6044"/>
</dbReference>
<feature type="transmembrane region" description="Helical" evidence="1">
    <location>
        <begin position="275"/>
        <end position="294"/>
    </location>
</feature>
<sequence>MVIEMKKEKRYILFAFIVLAVYLSPLFILQENAHIRVHDNLDSNLAWYKVLARSGEMFGGVEGIIPQIINGQLPRNAFGTEYSIIVWLYALFPTMTAYALSQAMTRTVAFFGMYLLLKKHVLPGENWLFMQIGSALAFALTPFWPSGMLSTLGIPLALWAFLNIRNREASWKDYLVLTLLPFYASIVLGFFFFLTAMGIFWLTDGLRGKGWNLRFLVSIAYMSIIFMIVEYRLVFSFLFKGEPNSRDEYFHAELPFWNAVRLSVKNYLLGHTHVMTVHTLFILPATFIAIYFVFSKRLWKQEKLFVFLFGLNIVLSLWYAFWFYEGWLPLTERFHFMDTFNFARYHFLRPLVIYASFALALKIIFLQGKSLARTAKWLMVLQILLLGLFNDEIIYRQKPTVKEFFAEPLFQEIKEHIGLKQEEYRVASIGIHPAVSQYNGFYTLDTYNNFYPLSYKHQFRKIIEKELAKNKTIRKYFDQWGGRCYIFTAQIGKRYMIKKDSNRHLKNLELNTDMFKEMGGRYIFSAIPIDNAAENKLALEKIFEAKTSAWKIYLYKTM</sequence>
<organism evidence="2 3">
    <name type="scientific">Neobacillus rhizosphaerae</name>
    <dbReference type="NCBI Taxonomy" id="2880965"/>
    <lineage>
        <taxon>Bacteria</taxon>
        <taxon>Bacillati</taxon>
        <taxon>Bacillota</taxon>
        <taxon>Bacilli</taxon>
        <taxon>Bacillales</taxon>
        <taxon>Bacillaceae</taxon>
        <taxon>Neobacillus</taxon>
    </lineage>
</organism>
<dbReference type="Pfam" id="PF19510">
    <property type="entry name" value="DUF6044"/>
    <property type="match status" value="1"/>
</dbReference>
<name>A0ABM9EP06_9BACI</name>
<feature type="transmembrane region" description="Helical" evidence="1">
    <location>
        <begin position="129"/>
        <end position="162"/>
    </location>
</feature>
<dbReference type="EMBL" id="CALBWS010000007">
    <property type="protein sequence ID" value="CAH2714354.1"/>
    <property type="molecule type" value="Genomic_DNA"/>
</dbReference>
<feature type="transmembrane region" description="Helical" evidence="1">
    <location>
        <begin position="84"/>
        <end position="117"/>
    </location>
</feature>
<evidence type="ECO:0008006" key="4">
    <source>
        <dbReference type="Google" id="ProtNLM"/>
    </source>
</evidence>
<evidence type="ECO:0000313" key="3">
    <source>
        <dbReference type="Proteomes" id="UP000838308"/>
    </source>
</evidence>
<feature type="transmembrane region" description="Helical" evidence="1">
    <location>
        <begin position="215"/>
        <end position="239"/>
    </location>
</feature>
<feature type="transmembrane region" description="Helical" evidence="1">
    <location>
        <begin position="344"/>
        <end position="365"/>
    </location>
</feature>
<evidence type="ECO:0000256" key="1">
    <source>
        <dbReference type="SAM" id="Phobius"/>
    </source>
</evidence>
<keyword evidence="1" id="KW-1133">Transmembrane helix</keyword>
<evidence type="ECO:0000313" key="2">
    <source>
        <dbReference type="EMBL" id="CAH2714354.1"/>
    </source>
</evidence>
<gene>
    <name evidence="2" type="ORF">BACCIP111895_01517</name>
</gene>
<feature type="transmembrane region" description="Helical" evidence="1">
    <location>
        <begin position="306"/>
        <end position="324"/>
    </location>
</feature>
<feature type="transmembrane region" description="Helical" evidence="1">
    <location>
        <begin position="12"/>
        <end position="29"/>
    </location>
</feature>
<dbReference type="Proteomes" id="UP000838308">
    <property type="component" value="Unassembled WGS sequence"/>
</dbReference>
<keyword evidence="3" id="KW-1185">Reference proteome</keyword>
<proteinExistence type="predicted"/>
<feature type="transmembrane region" description="Helical" evidence="1">
    <location>
        <begin position="182"/>
        <end position="203"/>
    </location>
</feature>
<keyword evidence="1" id="KW-0812">Transmembrane</keyword>
<comment type="caution">
    <text evidence="2">The sequence shown here is derived from an EMBL/GenBank/DDBJ whole genome shotgun (WGS) entry which is preliminary data.</text>
</comment>
<protein>
    <recommendedName>
        <fullName evidence="4">YkoS</fullName>
    </recommendedName>
</protein>
<accession>A0ABM9EP06</accession>